<feature type="signal peptide" evidence="1">
    <location>
        <begin position="1"/>
        <end position="23"/>
    </location>
</feature>
<keyword evidence="3" id="KW-1185">Reference proteome</keyword>
<protein>
    <submittedName>
        <fullName evidence="2">Uncharacterized protein</fullName>
    </submittedName>
</protein>
<proteinExistence type="predicted"/>
<dbReference type="PROSITE" id="PS51257">
    <property type="entry name" value="PROKAR_LIPOPROTEIN"/>
    <property type="match status" value="1"/>
</dbReference>
<evidence type="ECO:0000256" key="1">
    <source>
        <dbReference type="SAM" id="SignalP"/>
    </source>
</evidence>
<gene>
    <name evidence="2" type="ORF">TKK_001404</name>
</gene>
<accession>A0ABD2XLI8</accession>
<reference evidence="2 3" key="1">
    <citation type="journal article" date="2024" name="bioRxiv">
        <title>A reference genome for Trichogramma kaykai: A tiny desert-dwelling parasitoid wasp with competing sex-ratio distorters.</title>
        <authorList>
            <person name="Culotta J."/>
            <person name="Lindsey A.R."/>
        </authorList>
    </citation>
    <scope>NUCLEOTIDE SEQUENCE [LARGE SCALE GENOMIC DNA]</scope>
    <source>
        <strain evidence="2 3">KSX58</strain>
    </source>
</reference>
<name>A0ABD2XLI8_9HYME</name>
<feature type="chain" id="PRO_5044848186" evidence="1">
    <location>
        <begin position="24"/>
        <end position="94"/>
    </location>
</feature>
<evidence type="ECO:0000313" key="3">
    <source>
        <dbReference type="Proteomes" id="UP001627154"/>
    </source>
</evidence>
<dbReference type="EMBL" id="JBJJXI010000019">
    <property type="protein sequence ID" value="KAL3405999.1"/>
    <property type="molecule type" value="Genomic_DNA"/>
</dbReference>
<evidence type="ECO:0000313" key="2">
    <source>
        <dbReference type="EMBL" id="KAL3405999.1"/>
    </source>
</evidence>
<sequence length="94" mass="9931">MARYFFVALCIAFVVACLAQAYAAPAPQDVTTPNSIEEALKTAGDSISKAFNDAKPKFDEILSKGTEFFDSVGKKISEEASKIIPKSAPSAPSA</sequence>
<keyword evidence="1" id="KW-0732">Signal</keyword>
<dbReference type="Proteomes" id="UP001627154">
    <property type="component" value="Unassembled WGS sequence"/>
</dbReference>
<dbReference type="AlphaFoldDB" id="A0ABD2XLI8"/>
<organism evidence="2 3">
    <name type="scientific">Trichogramma kaykai</name>
    <dbReference type="NCBI Taxonomy" id="54128"/>
    <lineage>
        <taxon>Eukaryota</taxon>
        <taxon>Metazoa</taxon>
        <taxon>Ecdysozoa</taxon>
        <taxon>Arthropoda</taxon>
        <taxon>Hexapoda</taxon>
        <taxon>Insecta</taxon>
        <taxon>Pterygota</taxon>
        <taxon>Neoptera</taxon>
        <taxon>Endopterygota</taxon>
        <taxon>Hymenoptera</taxon>
        <taxon>Apocrita</taxon>
        <taxon>Proctotrupomorpha</taxon>
        <taxon>Chalcidoidea</taxon>
        <taxon>Trichogrammatidae</taxon>
        <taxon>Trichogramma</taxon>
    </lineage>
</organism>
<comment type="caution">
    <text evidence="2">The sequence shown here is derived from an EMBL/GenBank/DDBJ whole genome shotgun (WGS) entry which is preliminary data.</text>
</comment>